<protein>
    <submittedName>
        <fullName evidence="2">Uncharacterized protein</fullName>
    </submittedName>
</protein>
<dbReference type="EMBL" id="FO681348">
    <property type="protein sequence ID" value="CCV65621.1"/>
    <property type="molecule type" value="Genomic_DNA"/>
</dbReference>
<feature type="transmembrane region" description="Helical" evidence="1">
    <location>
        <begin position="77"/>
        <end position="95"/>
    </location>
</feature>
<evidence type="ECO:0000256" key="1">
    <source>
        <dbReference type="SAM" id="Phobius"/>
    </source>
</evidence>
<gene>
    <name evidence="2" type="ORF">BN85306000</name>
</gene>
<accession>U4KN30</accession>
<reference evidence="2 3" key="1">
    <citation type="journal article" date="2013" name="J. Mol. Microbiol. Biotechnol.">
        <title>Analysis of the Complete Genomes of Acholeplasma brassicae , A. palmae and A. laidlawii and Their Comparison to the Obligate Parasites from ' Candidatus Phytoplasma'.</title>
        <authorList>
            <person name="Kube M."/>
            <person name="Siewert C."/>
            <person name="Migdoll A.M."/>
            <person name="Duduk B."/>
            <person name="Holz S."/>
            <person name="Rabus R."/>
            <person name="Seemuller E."/>
            <person name="Mitrovic J."/>
            <person name="Muller I."/>
            <person name="Buttner C."/>
            <person name="Reinhardt R."/>
        </authorList>
    </citation>
    <scope>NUCLEOTIDE SEQUENCE [LARGE SCALE GENOMIC DNA]</scope>
    <source>
        <strain evidence="3">0502</strain>
    </source>
</reference>
<dbReference type="HOGENOM" id="CLU_1965701_0_0_14"/>
<feature type="transmembrane region" description="Helical" evidence="1">
    <location>
        <begin position="101"/>
        <end position="124"/>
    </location>
</feature>
<sequence>MQTFKRSIVLQMAIFMFFFFFGLDDVLRALIRRSTIYTIFEGVGFVLVIAAGVIWYLKTSKETIVIVTDKELTILKYVLYVIAFSLILGVLTSGFENGQLYFRILSGAITSIASLFGFYTGYLISKN</sequence>
<name>U4KN30_9MOLU</name>
<keyword evidence="1" id="KW-1133">Transmembrane helix</keyword>
<dbReference type="RefSeq" id="WP_030004481.1">
    <property type="nucleotide sequence ID" value="NC_022549.1"/>
</dbReference>
<proteinExistence type="predicted"/>
<feature type="transmembrane region" description="Helical" evidence="1">
    <location>
        <begin position="35"/>
        <end position="57"/>
    </location>
</feature>
<keyword evidence="1" id="KW-0812">Transmembrane</keyword>
<keyword evidence="3" id="KW-1185">Reference proteome</keyword>
<keyword evidence="1" id="KW-0472">Membrane</keyword>
<feature type="transmembrane region" description="Helical" evidence="1">
    <location>
        <begin position="7"/>
        <end position="23"/>
    </location>
</feature>
<dbReference type="Proteomes" id="UP000032737">
    <property type="component" value="Chromosome"/>
</dbReference>
<organism evidence="2 3">
    <name type="scientific">Acholeplasma brassicae</name>
    <dbReference type="NCBI Taxonomy" id="61635"/>
    <lineage>
        <taxon>Bacteria</taxon>
        <taxon>Bacillati</taxon>
        <taxon>Mycoplasmatota</taxon>
        <taxon>Mollicutes</taxon>
        <taxon>Acholeplasmatales</taxon>
        <taxon>Acholeplasmataceae</taxon>
        <taxon>Acholeplasma</taxon>
    </lineage>
</organism>
<dbReference type="AlphaFoldDB" id="U4KN30"/>
<evidence type="ECO:0000313" key="2">
    <source>
        <dbReference type="EMBL" id="CCV65621.1"/>
    </source>
</evidence>
<dbReference type="KEGG" id="abra:BN85306000"/>
<evidence type="ECO:0000313" key="3">
    <source>
        <dbReference type="Proteomes" id="UP000032737"/>
    </source>
</evidence>